<accession>A0A4P6JSR5</accession>
<evidence type="ECO:0000313" key="5">
    <source>
        <dbReference type="Proteomes" id="UP000290365"/>
    </source>
</evidence>
<gene>
    <name evidence="4" type="ORF">EPA93_20770</name>
</gene>
<evidence type="ECO:0000313" key="4">
    <source>
        <dbReference type="EMBL" id="QBD78300.1"/>
    </source>
</evidence>
<sequence>MIILLTLLAIALTVTVAGLLLSSRPPQETDPRPVSYAGRSTGARRTGTRSYVRSRSYVNSGFERRGRRSWASVGTTLDVRSILGLNIGMQGQWLGVALISLVIFFAGILLLRACLPTPTIVAANWPDIAVSSTSAPAKTNATTNKPAQPLFAGMAGASKALVRIPQLDPAQYFSAQDYNTWAYSACSTASMTEVINSYGHHYRIADILKVEAGIHEITPDLGLLEPGGIDRTVAHFNFQATWIKSGSLDEVISIANKGRPVIVGFPPERWSGGHLLVVRGGDKDHVYTADSSRLDMQVFTHQNFNKYWAGFAVVITPK</sequence>
<evidence type="ECO:0000256" key="2">
    <source>
        <dbReference type="SAM" id="Phobius"/>
    </source>
</evidence>
<feature type="domain" description="Peptidase C39-like" evidence="3">
    <location>
        <begin position="175"/>
        <end position="291"/>
    </location>
</feature>
<keyword evidence="2" id="KW-0812">Transmembrane</keyword>
<name>A0A4P6JSR5_KTERU</name>
<feature type="compositionally biased region" description="Low complexity" evidence="1">
    <location>
        <begin position="37"/>
        <end position="47"/>
    </location>
</feature>
<evidence type="ECO:0000256" key="1">
    <source>
        <dbReference type="SAM" id="MobiDB-lite"/>
    </source>
</evidence>
<reference evidence="4 5" key="1">
    <citation type="submission" date="2019-01" db="EMBL/GenBank/DDBJ databases">
        <title>Ktedonosporobacter rubrisoli SCAWS-G2.</title>
        <authorList>
            <person name="Huang Y."/>
            <person name="Yan B."/>
        </authorList>
    </citation>
    <scope>NUCLEOTIDE SEQUENCE [LARGE SCALE GENOMIC DNA]</scope>
    <source>
        <strain evidence="4 5">SCAWS-G2</strain>
    </source>
</reference>
<dbReference type="Pfam" id="PF13529">
    <property type="entry name" value="Peptidase_C39_2"/>
    <property type="match status" value="1"/>
</dbReference>
<feature type="region of interest" description="Disordered" evidence="1">
    <location>
        <begin position="25"/>
        <end position="47"/>
    </location>
</feature>
<dbReference type="InterPro" id="IPR039564">
    <property type="entry name" value="Peptidase_C39-like"/>
</dbReference>
<protein>
    <recommendedName>
        <fullName evidence="3">Peptidase C39-like domain-containing protein</fullName>
    </recommendedName>
</protein>
<dbReference type="KEGG" id="kbs:EPA93_20770"/>
<dbReference type="OrthoDB" id="151281at2"/>
<dbReference type="EMBL" id="CP035758">
    <property type="protein sequence ID" value="QBD78300.1"/>
    <property type="molecule type" value="Genomic_DNA"/>
</dbReference>
<dbReference type="Proteomes" id="UP000290365">
    <property type="component" value="Chromosome"/>
</dbReference>
<dbReference type="Gene3D" id="3.90.70.10">
    <property type="entry name" value="Cysteine proteinases"/>
    <property type="match status" value="1"/>
</dbReference>
<keyword evidence="2" id="KW-0472">Membrane</keyword>
<dbReference type="RefSeq" id="WP_129889353.1">
    <property type="nucleotide sequence ID" value="NZ_CP035758.1"/>
</dbReference>
<proteinExistence type="predicted"/>
<feature type="transmembrane region" description="Helical" evidence="2">
    <location>
        <begin position="93"/>
        <end position="111"/>
    </location>
</feature>
<keyword evidence="2" id="KW-1133">Transmembrane helix</keyword>
<organism evidence="4 5">
    <name type="scientific">Ktedonosporobacter rubrisoli</name>
    <dbReference type="NCBI Taxonomy" id="2509675"/>
    <lineage>
        <taxon>Bacteria</taxon>
        <taxon>Bacillati</taxon>
        <taxon>Chloroflexota</taxon>
        <taxon>Ktedonobacteria</taxon>
        <taxon>Ktedonobacterales</taxon>
        <taxon>Ktedonosporobacteraceae</taxon>
        <taxon>Ktedonosporobacter</taxon>
    </lineage>
</organism>
<keyword evidence="5" id="KW-1185">Reference proteome</keyword>
<evidence type="ECO:0000259" key="3">
    <source>
        <dbReference type="Pfam" id="PF13529"/>
    </source>
</evidence>
<dbReference type="AlphaFoldDB" id="A0A4P6JSR5"/>